<evidence type="ECO:0000259" key="4">
    <source>
        <dbReference type="PROSITE" id="PS50043"/>
    </source>
</evidence>
<dbReference type="SMART" id="SM00421">
    <property type="entry name" value="HTH_LUXR"/>
    <property type="match status" value="1"/>
</dbReference>
<dbReference type="Proteomes" id="UP000245166">
    <property type="component" value="Unassembled WGS sequence"/>
</dbReference>
<reference evidence="5 6" key="1">
    <citation type="submission" date="2018-03" db="EMBL/GenBank/DDBJ databases">
        <title>Genome assembly of novel Miniimonas species PCH200.</title>
        <authorList>
            <person name="Thakur V."/>
            <person name="Kumar V."/>
            <person name="Singh D."/>
        </authorList>
    </citation>
    <scope>NUCLEOTIDE SEQUENCE [LARGE SCALE GENOMIC DNA]</scope>
    <source>
        <strain evidence="5 6">PCH200</strain>
    </source>
</reference>
<evidence type="ECO:0000313" key="6">
    <source>
        <dbReference type="Proteomes" id="UP000245166"/>
    </source>
</evidence>
<evidence type="ECO:0000256" key="3">
    <source>
        <dbReference type="SAM" id="MobiDB-lite"/>
    </source>
</evidence>
<dbReference type="InterPro" id="IPR000792">
    <property type="entry name" value="Tscrpt_reg_LuxR_C"/>
</dbReference>
<dbReference type="PROSITE" id="PS50043">
    <property type="entry name" value="HTH_LUXR_2"/>
    <property type="match status" value="1"/>
</dbReference>
<dbReference type="RefSeq" id="WP_109229992.1">
    <property type="nucleotide sequence ID" value="NZ_PYHR01000002.1"/>
</dbReference>
<dbReference type="PRINTS" id="PR00038">
    <property type="entry name" value="HTHLUXR"/>
</dbReference>
<evidence type="ECO:0000256" key="1">
    <source>
        <dbReference type="ARBA" id="ARBA00022741"/>
    </source>
</evidence>
<proteinExistence type="predicted"/>
<evidence type="ECO:0000313" key="5">
    <source>
        <dbReference type="EMBL" id="PWD51612.1"/>
    </source>
</evidence>
<dbReference type="OrthoDB" id="5476461at2"/>
<dbReference type="InterPro" id="IPR041664">
    <property type="entry name" value="AAA_16"/>
</dbReference>
<dbReference type="GO" id="GO:0005737">
    <property type="term" value="C:cytoplasm"/>
    <property type="evidence" value="ECO:0007669"/>
    <property type="project" value="TreeGrafter"/>
</dbReference>
<dbReference type="InterPro" id="IPR016032">
    <property type="entry name" value="Sig_transdc_resp-reg_C-effctor"/>
</dbReference>
<dbReference type="InterPro" id="IPR027417">
    <property type="entry name" value="P-loop_NTPase"/>
</dbReference>
<dbReference type="SUPFAM" id="SSF46894">
    <property type="entry name" value="C-terminal effector domain of the bipartite response regulators"/>
    <property type="match status" value="1"/>
</dbReference>
<gene>
    <name evidence="5" type="ORF">C8046_14120</name>
</gene>
<dbReference type="CDD" id="cd06170">
    <property type="entry name" value="LuxR_C_like"/>
    <property type="match status" value="1"/>
</dbReference>
<evidence type="ECO:0000256" key="2">
    <source>
        <dbReference type="ARBA" id="ARBA00022840"/>
    </source>
</evidence>
<dbReference type="GO" id="GO:0003677">
    <property type="term" value="F:DNA binding"/>
    <property type="evidence" value="ECO:0007669"/>
    <property type="project" value="InterPro"/>
</dbReference>
<keyword evidence="1" id="KW-0547">Nucleotide-binding</keyword>
<dbReference type="PANTHER" id="PTHR16305">
    <property type="entry name" value="TESTICULAR SOLUBLE ADENYLYL CYCLASE"/>
    <property type="match status" value="1"/>
</dbReference>
<feature type="domain" description="HTH luxR-type" evidence="4">
    <location>
        <begin position="917"/>
        <end position="982"/>
    </location>
</feature>
<dbReference type="Pfam" id="PF13191">
    <property type="entry name" value="AAA_16"/>
    <property type="match status" value="1"/>
</dbReference>
<keyword evidence="2" id="KW-0067">ATP-binding</keyword>
<dbReference type="GO" id="GO:0004016">
    <property type="term" value="F:adenylate cyclase activity"/>
    <property type="evidence" value="ECO:0007669"/>
    <property type="project" value="TreeGrafter"/>
</dbReference>
<dbReference type="PANTHER" id="PTHR16305:SF35">
    <property type="entry name" value="TRANSCRIPTIONAL ACTIVATOR DOMAIN"/>
    <property type="match status" value="1"/>
</dbReference>
<dbReference type="EMBL" id="PYHR01000002">
    <property type="protein sequence ID" value="PWD51612.1"/>
    <property type="molecule type" value="Genomic_DNA"/>
</dbReference>
<dbReference type="InterPro" id="IPR036388">
    <property type="entry name" value="WH-like_DNA-bd_sf"/>
</dbReference>
<sequence>MRSASRIVGRRAELAQLHGALATAADGRATLTLLGGDAGGGKTRLLEELVGEARATGWTAVTGSCVQVGDYGLPYLPVIDLLRQLEAHDPALLQAQVARRPALASLLPHLAGVATTGELLAETLVSGEGSADSLAQGLLFEAVLQTFVEIAATTPLLLVVEDLHWADRSTRDLLGFVARALREARVAVVASYRTDDLHRRHPLRPHLAELNRLPQVEHVTLPPLSVAEVAELVEAITGTPPTPQRADELQRRSDGNPFYAEQLIDEARAGRLPTRLADVLLDRVTALPEEAQQVLRVAAVAGRTIDEPLLAAVAGLEPDDLVLGLRSAREAGLLALDDVTGSYTFRHALLQEAVYSDLLPGERTRLHARVAGALLDGGAGGSLGELAHHQLAARQDAEALGSLVAAARQAEHLAGPSEGLQHLEQALAILDRLGGGADRLELLTMAAASAFAAGETRRAVTLGRASVAEADERAAAEPGPVATALRAATRERTAHYLIDVATDDGDTARLVAAEAGALVTDLPESPLTARVLATWARTILWLDPAESGRLLEAAIAVADRVGAQHLAADAMISRALLAWRGAVTEDAGRLLAEALERAGEGPAGAAIRLRALRFIANLHLENDTPDLALAAADAGVGLARETGLMWTFYGVDLHLLRGWALMASGRWDEVVERATITMYEPAPTASILGIQLVAVLVARQDPEAPAALARLRSVPDVLVQLQLDVDQLRLHLDSGRPEQVVRDAVTVRAELDGMRMSTEALHLAAVEAAAHAELLRRAVPADGVAAGTHRAALAELRERADHLADTPMLRGVYGRLLRSRVLAESDDDVAGWDAMLALAEEAARVPEQAYALARGFEARLRSGLRDDATLDVGRRAEELADRLGARALAERVAGEAARARLAPSGTGGDGGEHRPRGRTGPGPLTAREQEVLELVAEGASNGDVGRRLYITTKTASVHVSHIIAKLNAANRVDAVAIARRRGLLPR</sequence>
<dbReference type="AlphaFoldDB" id="A0A2U1ZXG3"/>
<name>A0A2U1ZXG3_9MICO</name>
<organism evidence="5 6">
    <name type="scientific">Serinibacter arcticus</name>
    <dbReference type="NCBI Taxonomy" id="1655435"/>
    <lineage>
        <taxon>Bacteria</taxon>
        <taxon>Bacillati</taxon>
        <taxon>Actinomycetota</taxon>
        <taxon>Actinomycetes</taxon>
        <taxon>Micrococcales</taxon>
        <taxon>Beutenbergiaceae</taxon>
        <taxon>Serinibacter</taxon>
    </lineage>
</organism>
<comment type="caution">
    <text evidence="5">The sequence shown here is derived from an EMBL/GenBank/DDBJ whole genome shotgun (WGS) entry which is preliminary data.</text>
</comment>
<dbReference type="GO" id="GO:0005524">
    <property type="term" value="F:ATP binding"/>
    <property type="evidence" value="ECO:0007669"/>
    <property type="project" value="UniProtKB-KW"/>
</dbReference>
<dbReference type="Pfam" id="PF00196">
    <property type="entry name" value="GerE"/>
    <property type="match status" value="1"/>
</dbReference>
<dbReference type="GO" id="GO:0006355">
    <property type="term" value="P:regulation of DNA-templated transcription"/>
    <property type="evidence" value="ECO:0007669"/>
    <property type="project" value="InterPro"/>
</dbReference>
<dbReference type="Gene3D" id="1.10.10.10">
    <property type="entry name" value="Winged helix-like DNA-binding domain superfamily/Winged helix DNA-binding domain"/>
    <property type="match status" value="1"/>
</dbReference>
<keyword evidence="6" id="KW-1185">Reference proteome</keyword>
<accession>A0A2U1ZXG3</accession>
<feature type="region of interest" description="Disordered" evidence="3">
    <location>
        <begin position="898"/>
        <end position="924"/>
    </location>
</feature>
<protein>
    <recommendedName>
        <fullName evidence="4">HTH luxR-type domain-containing protein</fullName>
    </recommendedName>
</protein>
<dbReference type="SUPFAM" id="SSF52540">
    <property type="entry name" value="P-loop containing nucleoside triphosphate hydrolases"/>
    <property type="match status" value="1"/>
</dbReference>